<name>I5AY49_9BACT</name>
<keyword evidence="2" id="KW-0472">Membrane</keyword>
<proteinExistence type="predicted"/>
<dbReference type="OrthoDB" id="5420196at2"/>
<evidence type="ECO:0000256" key="2">
    <source>
        <dbReference type="SAM" id="Phobius"/>
    </source>
</evidence>
<evidence type="ECO:0000256" key="1">
    <source>
        <dbReference type="SAM" id="MobiDB-lite"/>
    </source>
</evidence>
<protein>
    <submittedName>
        <fullName evidence="3">Uncharacterized protein</fullName>
    </submittedName>
</protein>
<dbReference type="eggNOG" id="ENOG5033MM9">
    <property type="taxonomic scope" value="Bacteria"/>
</dbReference>
<feature type="transmembrane region" description="Helical" evidence="2">
    <location>
        <begin position="6"/>
        <end position="21"/>
    </location>
</feature>
<dbReference type="STRING" id="879212.DespoDRAFT_00116"/>
<keyword evidence="2" id="KW-0812">Transmembrane</keyword>
<dbReference type="HOGENOM" id="CLU_1425931_0_0_7"/>
<feature type="region of interest" description="Disordered" evidence="1">
    <location>
        <begin position="51"/>
        <end position="82"/>
    </location>
</feature>
<evidence type="ECO:0000313" key="3">
    <source>
        <dbReference type="EMBL" id="EIM62162.1"/>
    </source>
</evidence>
<reference evidence="3 4" key="1">
    <citation type="submission" date="2011-09" db="EMBL/GenBank/DDBJ databases">
        <authorList>
            <consortium name="US DOE Joint Genome Institute (JGI-PGF)"/>
            <person name="Lucas S."/>
            <person name="Han J."/>
            <person name="Lapidus A."/>
            <person name="Cheng J.-F."/>
            <person name="Goodwin L."/>
            <person name="Pitluck S."/>
            <person name="Peters L."/>
            <person name="Land M.L."/>
            <person name="Hauser L."/>
            <person name="Orellana R."/>
            <person name="Lovley D."/>
            <person name="Woyke T.J."/>
        </authorList>
    </citation>
    <scope>NUCLEOTIDE SEQUENCE [LARGE SCALE GENOMIC DNA]</scope>
    <source>
        <strain evidence="3 4">2ac9</strain>
    </source>
</reference>
<gene>
    <name evidence="3" type="ORF">DespoDRAFT_00116</name>
</gene>
<keyword evidence="2" id="KW-1133">Transmembrane helix</keyword>
<feature type="compositionally biased region" description="Basic and acidic residues" evidence="1">
    <location>
        <begin position="51"/>
        <end position="78"/>
    </location>
</feature>
<accession>I5AY49</accession>
<dbReference type="AlphaFoldDB" id="I5AY49"/>
<evidence type="ECO:0000313" key="4">
    <source>
        <dbReference type="Proteomes" id="UP000005778"/>
    </source>
</evidence>
<keyword evidence="4" id="KW-1185">Reference proteome</keyword>
<sequence>MDFGDVITLILFLIFIGAPLLKRKKAQKPGKSKQSGFSVLGKISEAIREAAREMEAQAEQARKKEASRQNKPPFDRTGEASVNQTFWDKIDDRKEFDFYPEEPGVRVLKQIEAVNEKTLLVSAKKEPRRKAAKIPETRVSKASARNSSGHDATPARCHKSGPRRLPARVRGLRKAVIWSEILGKPVALKD</sequence>
<reference evidence="3 4" key="2">
    <citation type="submission" date="2012-02" db="EMBL/GenBank/DDBJ databases">
        <title>Improved High-Quality Draft sequence of Desulfobacter postgatei 2ac9.</title>
        <authorList>
            <consortium name="US DOE Joint Genome Institute"/>
            <person name="Lucas S."/>
            <person name="Han J."/>
            <person name="Lapidus A."/>
            <person name="Cheng J.-F."/>
            <person name="Goodwin L."/>
            <person name="Pitluck S."/>
            <person name="Peters L."/>
            <person name="Ovchinnikova G."/>
            <person name="Held B."/>
            <person name="Detter J.C."/>
            <person name="Han C."/>
            <person name="Tapia R."/>
            <person name="Land M."/>
            <person name="Hauser L."/>
            <person name="Kyrpides N."/>
            <person name="Ivanova N."/>
            <person name="Pagani I."/>
            <person name="Orellana R."/>
            <person name="Lovley D."/>
            <person name="Woyke T."/>
        </authorList>
    </citation>
    <scope>NUCLEOTIDE SEQUENCE [LARGE SCALE GENOMIC DNA]</scope>
    <source>
        <strain evidence="3 4">2ac9</strain>
    </source>
</reference>
<dbReference type="Proteomes" id="UP000005778">
    <property type="component" value="Chromosome"/>
</dbReference>
<dbReference type="EMBL" id="CM001488">
    <property type="protein sequence ID" value="EIM62162.1"/>
    <property type="molecule type" value="Genomic_DNA"/>
</dbReference>
<feature type="region of interest" description="Disordered" evidence="1">
    <location>
        <begin position="129"/>
        <end position="163"/>
    </location>
</feature>
<organism evidence="3 4">
    <name type="scientific">Desulfobacter postgatei 2ac9</name>
    <dbReference type="NCBI Taxonomy" id="879212"/>
    <lineage>
        <taxon>Bacteria</taxon>
        <taxon>Pseudomonadati</taxon>
        <taxon>Thermodesulfobacteriota</taxon>
        <taxon>Desulfobacteria</taxon>
        <taxon>Desulfobacterales</taxon>
        <taxon>Desulfobacteraceae</taxon>
        <taxon>Desulfobacter</taxon>
    </lineage>
</organism>